<feature type="compositionally biased region" description="Polar residues" evidence="3">
    <location>
        <begin position="269"/>
        <end position="283"/>
    </location>
</feature>
<organism evidence="6 7">
    <name type="scientific">Limulus polyphemus</name>
    <name type="common">Atlantic horseshoe crab</name>
    <dbReference type="NCBI Taxonomy" id="6850"/>
    <lineage>
        <taxon>Eukaryota</taxon>
        <taxon>Metazoa</taxon>
        <taxon>Ecdysozoa</taxon>
        <taxon>Arthropoda</taxon>
        <taxon>Chelicerata</taxon>
        <taxon>Merostomata</taxon>
        <taxon>Xiphosura</taxon>
        <taxon>Limulidae</taxon>
        <taxon>Limulus</taxon>
    </lineage>
</organism>
<dbReference type="InterPro" id="IPR050302">
    <property type="entry name" value="Rab_GAP_TBC_domain"/>
</dbReference>
<dbReference type="Pfam" id="PF00169">
    <property type="entry name" value="PH"/>
    <property type="match status" value="1"/>
</dbReference>
<reference evidence="7" key="1">
    <citation type="submission" date="2025-08" db="UniProtKB">
        <authorList>
            <consortium name="RefSeq"/>
        </authorList>
    </citation>
    <scope>IDENTIFICATION</scope>
    <source>
        <tissue evidence="7">Muscle</tissue>
    </source>
</reference>
<dbReference type="Pfam" id="PF00566">
    <property type="entry name" value="RabGAP-TBC"/>
    <property type="match status" value="1"/>
</dbReference>
<dbReference type="PROSITE" id="PS50003">
    <property type="entry name" value="PH_DOMAIN"/>
    <property type="match status" value="1"/>
</dbReference>
<feature type="domain" description="Rab-GAP TBC" evidence="5">
    <location>
        <begin position="598"/>
        <end position="794"/>
    </location>
</feature>
<dbReference type="Gene3D" id="1.10.472.80">
    <property type="entry name" value="Ypt/Rab-GAP domain of gyp1p, domain 3"/>
    <property type="match status" value="1"/>
</dbReference>
<dbReference type="InterPro" id="IPR036322">
    <property type="entry name" value="WD40_repeat_dom_sf"/>
</dbReference>
<feature type="domain" description="PH" evidence="4">
    <location>
        <begin position="4"/>
        <end position="105"/>
    </location>
</feature>
<feature type="compositionally biased region" description="Low complexity" evidence="3">
    <location>
        <begin position="1271"/>
        <end position="1287"/>
    </location>
</feature>
<evidence type="ECO:0000256" key="3">
    <source>
        <dbReference type="SAM" id="MobiDB-lite"/>
    </source>
</evidence>
<dbReference type="InterPro" id="IPR011993">
    <property type="entry name" value="PH-like_dom_sf"/>
</dbReference>
<dbReference type="InterPro" id="IPR000195">
    <property type="entry name" value="Rab-GAP-TBC_dom"/>
</dbReference>
<dbReference type="Gene3D" id="1.10.8.270">
    <property type="entry name" value="putative rabgap domain of human tbc1 domain family member 14 like domains"/>
    <property type="match status" value="1"/>
</dbReference>
<dbReference type="InterPro" id="IPR015943">
    <property type="entry name" value="WD40/YVTN_repeat-like_dom_sf"/>
</dbReference>
<dbReference type="InterPro" id="IPR001849">
    <property type="entry name" value="PH_domain"/>
</dbReference>
<evidence type="ECO:0000259" key="5">
    <source>
        <dbReference type="PROSITE" id="PS50086"/>
    </source>
</evidence>
<dbReference type="Pfam" id="PF23748">
    <property type="entry name" value="Beta-prop_LRRK2"/>
    <property type="match status" value="1"/>
</dbReference>
<feature type="region of interest" description="Disordered" evidence="3">
    <location>
        <begin position="167"/>
        <end position="288"/>
    </location>
</feature>
<feature type="coiled-coil region" evidence="2">
    <location>
        <begin position="358"/>
        <end position="406"/>
    </location>
</feature>
<dbReference type="SUPFAM" id="SSF47923">
    <property type="entry name" value="Ypt/Rab-GAP domain of gyp1p"/>
    <property type="match status" value="2"/>
</dbReference>
<dbReference type="InterPro" id="IPR035969">
    <property type="entry name" value="Rab-GAP_TBC_sf"/>
</dbReference>
<evidence type="ECO:0000259" key="4">
    <source>
        <dbReference type="PROSITE" id="PS50003"/>
    </source>
</evidence>
<dbReference type="Gene3D" id="2.130.10.10">
    <property type="entry name" value="YVTN repeat-like/Quinoprotein amine dehydrogenase"/>
    <property type="match status" value="1"/>
</dbReference>
<protein>
    <submittedName>
        <fullName evidence="7">Uncharacterized protein LOC106463422</fullName>
    </submittedName>
</protein>
<comment type="subcellular location">
    <subcellularLocation>
        <location evidence="1">Cytoplasm</location>
        <location evidence="1">Cytoskeleton</location>
        <location evidence="1">Microtubule organizing center</location>
        <location evidence="1">Centrosome</location>
    </subcellularLocation>
</comment>
<feature type="compositionally biased region" description="Polar residues" evidence="3">
    <location>
        <begin position="179"/>
        <end position="191"/>
    </location>
</feature>
<dbReference type="PANTHER" id="PTHR47219">
    <property type="entry name" value="RAB GTPASE-ACTIVATING PROTEIN 1-LIKE"/>
    <property type="match status" value="1"/>
</dbReference>
<dbReference type="SUPFAM" id="SSF50729">
    <property type="entry name" value="PH domain-like"/>
    <property type="match status" value="1"/>
</dbReference>
<feature type="region of interest" description="Disordered" evidence="3">
    <location>
        <begin position="1179"/>
        <end position="1199"/>
    </location>
</feature>
<feature type="compositionally biased region" description="Polar residues" evidence="3">
    <location>
        <begin position="1190"/>
        <end position="1199"/>
    </location>
</feature>
<dbReference type="RefSeq" id="XP_022246616.1">
    <property type="nucleotide sequence ID" value="XM_022390908.1"/>
</dbReference>
<dbReference type="SUPFAM" id="SSF50978">
    <property type="entry name" value="WD40 repeat-like"/>
    <property type="match status" value="1"/>
</dbReference>
<dbReference type="SMART" id="SM00233">
    <property type="entry name" value="PH"/>
    <property type="match status" value="1"/>
</dbReference>
<keyword evidence="2" id="KW-0175">Coiled coil</keyword>
<keyword evidence="6" id="KW-1185">Reference proteome</keyword>
<feature type="region of interest" description="Disordered" evidence="3">
    <location>
        <begin position="1257"/>
        <end position="1287"/>
    </location>
</feature>
<name>A0ABM1SSL0_LIMPO</name>
<evidence type="ECO:0000256" key="2">
    <source>
        <dbReference type="SAM" id="Coils"/>
    </source>
</evidence>
<feature type="region of interest" description="Disordered" evidence="3">
    <location>
        <begin position="1210"/>
        <end position="1229"/>
    </location>
</feature>
<dbReference type="SMART" id="SM00164">
    <property type="entry name" value="TBC"/>
    <property type="match status" value="1"/>
</dbReference>
<gene>
    <name evidence="7" type="primary">LOC106463422</name>
</gene>
<accession>A0ABM1SSL0</accession>
<dbReference type="GeneID" id="106463422"/>
<sequence>MACWNSLSGYLVHKPGGALGRLKSKKRQWYVYDEGSSNLLYYKNETDSNTKQPLGAINIRDSAISLTLEEINQFVIHSENKEYVLVADNHESMMIWIVGLQASRDGFHYRLALMNSESDGASGNSKNHQSQRRTESLPNDQEMKAMITRTQVAEDKTKIFRTHSFQLQNTSLDEKPQSEKSPASTLWMNKTTHSKNELKDFHHSKGTEKIPKFTKSKVTDVAHTYHEETEAPKEEARGTADLDRNNNDSRRGSLESESENVREFREDSGSNNYTVQSDSSGKTSDSETLDKVYKSQIGSSQPISDTRDRVQLLKKINADSIKLIELKRNSERTGSMSGTSVSSDSAMGSSECGHFVRLQDLETDLMLTKCELAKALNREASYKNTVMEKDALIRELQDHVHTLEREDGGQLPNQRSVPRYHEKCRILQNHNRFLNDEVLKLTRMLQEQKYHNQTQMFREHELEEQLNQLKRDYVFLLQSSIRFSFVEGSETMKVCQYAVKKHKTKVLSLLEEARKHNPALPAYDGISKFMTHVDSLGFKHICSNEGLILNYVCRQLHQYYTPLLGEYKQHEKHWIDYLHRHGNNLQNSKELKNLVRGGIPSHLRGRVWRALYRQKLKDVMDSKGSHYFNNLSSMASESGVISENRRQIGLDLLRTIPSNVRFCEANADGVRKMQQVLQAFCLHNPSLGYCQGMNFLVGMCLLFLEPEDAFYCLVAITEKYFTPNYFDQNLIGAQADQQVLKDLLREKLPNLYRHLASNDIELSTITLNWFLAIFFDAVPFEVLLRIWDCFLLEGPKILFRFTLAILKMQEDVILTCSDTVSIMRQLKAAAKFCFDIETLIKTAFEELEPFPRRHDIATRQACYGRTLSEKSKKREIEKQAQKRRELMLSYLEEESGRPLIECASVYDKGVYCIAAHQMYSNILGVYCIAAHQMYSNILGVYCIAAHQMYSNILGFESRVMCLYTLDDDTMLLGSLYHFVHAYSTKTHKLIWEIRLNDSVLSLCSHEEEGMKKVYAGLADGTLAVIEGIQGFSPQPECFYIMIGSSPVTCLQHVQIRLWCACGNRVIILNSRTLDTVDQFQISTNLLDYISMLVLGEHGVWMAIKGSSVLQLWDPTSLVCRLLYDVRENMYPKSPKKEEKNGLKAARITSLLPLEGSLLVGTGEGTLIIFDVSNRLSRSTSAANSPFPEQASPSCATSEQIQDRIQEVLAEQKRNEHGAEDKNATITRKKDSSRYTVNIPTPAVLLNCYQSTIPSEIAASSEEQNSDVKVKSPGYEGSSTSTSSGQLSTETVVPVTFVEFINKKGDKRGILQVNEGFNKIENDDLENATLSVGPTSILQNICYQKTPMKDFAIQSVNGSSVSTVPCVERNVTYINKQNGLLDRENDLKKSEQRIVNQSMSDDYIQNSLKNECYYNTKTFTLDECIVENRNLPDEEINFHRTACDGRFFCAPATQDFTPHNVENFEQSYPKLSNSHEAKEPHKRDLHSINGQLSHVQSKETTLIERSRRIHRDSSSWLADNGFIKKNKLHDISVNPVFLFEAPCNTGILESGLSSVKNSVFGDRILSKAVKPSTRPPLSLQNSLDYNKKRICRCNSLENLSDMRKKVIMKTKKFTATSFDDIRGVLSGDTLSASISSGSFDFDDIFVKYADDECRKLSFVTKTIGEATTKTVLEDCKINKTQNKQTVSSEYSKSISTLNPSNSPISVYSELSADSSLPPRLESMLPDVHHQLPRWYKDGLITESDSGSPLSVKDSCSSCYMNTNQTSNTSNWVNDEELSTTTVEKDGFTHHTLLLSDGCNSSSLKCSETVSNMSFSSSEFPYTYQLILQERIKISDKPIRCLLQTTCEGEAAIISCAGCCGDDEAVLKWTKEGKEKLWTNDPIIEVCPYTNTIKPSQYARSRMPRRSSLNTSTLMVLSNTTEMESFLASGRVGWCSMSSSASSTSSVMSSSFAKVQNIFSRVQENS</sequence>
<dbReference type="InterPro" id="IPR056602">
    <property type="entry name" value="Beta-prop_LRRK2"/>
</dbReference>
<dbReference type="Proteomes" id="UP000694941">
    <property type="component" value="Unplaced"/>
</dbReference>
<dbReference type="PROSITE" id="PS50086">
    <property type="entry name" value="TBC_RABGAP"/>
    <property type="match status" value="1"/>
</dbReference>
<proteinExistence type="predicted"/>
<feature type="region of interest" description="Disordered" evidence="3">
    <location>
        <begin position="117"/>
        <end position="142"/>
    </location>
</feature>
<feature type="compositionally biased region" description="Polar residues" evidence="3">
    <location>
        <begin position="117"/>
        <end position="128"/>
    </location>
</feature>
<dbReference type="PANTHER" id="PTHR47219:SF20">
    <property type="entry name" value="TBC1 DOMAIN FAMILY MEMBER 2B"/>
    <property type="match status" value="1"/>
</dbReference>
<evidence type="ECO:0000313" key="7">
    <source>
        <dbReference type="RefSeq" id="XP_022246616.1"/>
    </source>
</evidence>
<dbReference type="Gene3D" id="1.10.10.750">
    <property type="entry name" value="Ypt/Rab-GAP domain of gyp1p, domain 1"/>
    <property type="match status" value="1"/>
</dbReference>
<evidence type="ECO:0000256" key="1">
    <source>
        <dbReference type="ARBA" id="ARBA00004300"/>
    </source>
</evidence>
<feature type="compositionally biased region" description="Basic and acidic residues" evidence="3">
    <location>
        <begin position="194"/>
        <end position="268"/>
    </location>
</feature>
<evidence type="ECO:0000313" key="6">
    <source>
        <dbReference type="Proteomes" id="UP000694941"/>
    </source>
</evidence>
<dbReference type="Gene3D" id="2.30.29.30">
    <property type="entry name" value="Pleckstrin-homology domain (PH domain)/Phosphotyrosine-binding domain (PTB)"/>
    <property type="match status" value="1"/>
</dbReference>